<feature type="compositionally biased region" description="Basic and acidic residues" evidence="5">
    <location>
        <begin position="473"/>
        <end position="508"/>
    </location>
</feature>
<feature type="compositionally biased region" description="Basic residues" evidence="5">
    <location>
        <begin position="320"/>
        <end position="331"/>
    </location>
</feature>
<feature type="compositionally biased region" description="Basic and acidic residues" evidence="5">
    <location>
        <begin position="332"/>
        <end position="350"/>
    </location>
</feature>
<dbReference type="OrthoDB" id="1722228at2759"/>
<dbReference type="Proteomes" id="UP000796880">
    <property type="component" value="Unassembled WGS sequence"/>
</dbReference>
<dbReference type="SUPFAM" id="SSF101941">
    <property type="entry name" value="NAC domain"/>
    <property type="match status" value="1"/>
</dbReference>
<feature type="compositionally biased region" description="Basic and acidic residues" evidence="5">
    <location>
        <begin position="626"/>
        <end position="640"/>
    </location>
</feature>
<feature type="compositionally biased region" description="Basic and acidic residues" evidence="5">
    <location>
        <begin position="366"/>
        <end position="376"/>
    </location>
</feature>
<dbReference type="Pfam" id="PF02365">
    <property type="entry name" value="NAM"/>
    <property type="match status" value="1"/>
</dbReference>
<gene>
    <name evidence="7" type="ORF">FNV43_RR19542</name>
</gene>
<feature type="compositionally biased region" description="Polar residues" evidence="5">
    <location>
        <begin position="564"/>
        <end position="590"/>
    </location>
</feature>
<keyword evidence="3" id="KW-0804">Transcription</keyword>
<dbReference type="GO" id="GO:0006355">
    <property type="term" value="P:regulation of DNA-templated transcription"/>
    <property type="evidence" value="ECO:0007669"/>
    <property type="project" value="InterPro"/>
</dbReference>
<feature type="compositionally biased region" description="Acidic residues" evidence="5">
    <location>
        <begin position="509"/>
        <end position="522"/>
    </location>
</feature>
<feature type="compositionally biased region" description="Polar residues" evidence="5">
    <location>
        <begin position="541"/>
        <end position="556"/>
    </location>
</feature>
<keyword evidence="2" id="KW-0238">DNA-binding</keyword>
<protein>
    <recommendedName>
        <fullName evidence="6">NAC domain-containing protein</fullName>
    </recommendedName>
</protein>
<evidence type="ECO:0000256" key="4">
    <source>
        <dbReference type="ARBA" id="ARBA00023242"/>
    </source>
</evidence>
<proteinExistence type="predicted"/>
<dbReference type="PANTHER" id="PTHR31719:SF130">
    <property type="entry name" value="NAC DOMAIN-CONTAINING PROTEIN 18"/>
    <property type="match status" value="1"/>
</dbReference>
<feature type="compositionally biased region" description="Polar residues" evidence="5">
    <location>
        <begin position="608"/>
        <end position="622"/>
    </location>
</feature>
<reference evidence="7" key="1">
    <citation type="submission" date="2020-03" db="EMBL/GenBank/DDBJ databases">
        <title>A high-quality chromosome-level genome assembly of a woody plant with both climbing and erect habits, Rhamnella rubrinervis.</title>
        <authorList>
            <person name="Lu Z."/>
            <person name="Yang Y."/>
            <person name="Zhu X."/>
            <person name="Sun Y."/>
        </authorList>
    </citation>
    <scope>NUCLEOTIDE SEQUENCE</scope>
    <source>
        <strain evidence="7">BYM</strain>
        <tissue evidence="7">Leaf</tissue>
    </source>
</reference>
<feature type="compositionally biased region" description="Basic and acidic residues" evidence="5">
    <location>
        <begin position="386"/>
        <end position="402"/>
    </location>
</feature>
<feature type="compositionally biased region" description="Low complexity" evidence="5">
    <location>
        <begin position="591"/>
        <end position="607"/>
    </location>
</feature>
<dbReference type="PANTHER" id="PTHR31719">
    <property type="entry name" value="NAC TRANSCRIPTION FACTOR 56"/>
    <property type="match status" value="1"/>
</dbReference>
<feature type="compositionally biased region" description="Polar residues" evidence="5">
    <location>
        <begin position="352"/>
        <end position="362"/>
    </location>
</feature>
<evidence type="ECO:0000256" key="5">
    <source>
        <dbReference type="SAM" id="MobiDB-lite"/>
    </source>
</evidence>
<organism evidence="7 8">
    <name type="scientific">Rhamnella rubrinervis</name>
    <dbReference type="NCBI Taxonomy" id="2594499"/>
    <lineage>
        <taxon>Eukaryota</taxon>
        <taxon>Viridiplantae</taxon>
        <taxon>Streptophyta</taxon>
        <taxon>Embryophyta</taxon>
        <taxon>Tracheophyta</taxon>
        <taxon>Spermatophyta</taxon>
        <taxon>Magnoliopsida</taxon>
        <taxon>eudicotyledons</taxon>
        <taxon>Gunneridae</taxon>
        <taxon>Pentapetalae</taxon>
        <taxon>rosids</taxon>
        <taxon>fabids</taxon>
        <taxon>Rosales</taxon>
        <taxon>Rhamnaceae</taxon>
        <taxon>rhamnoid group</taxon>
        <taxon>Rhamneae</taxon>
        <taxon>Rhamnella</taxon>
    </lineage>
</organism>
<dbReference type="AlphaFoldDB" id="A0A8K0DZE6"/>
<dbReference type="InterPro" id="IPR036093">
    <property type="entry name" value="NAC_dom_sf"/>
</dbReference>
<dbReference type="Gene3D" id="2.170.150.80">
    <property type="entry name" value="NAC domain"/>
    <property type="match status" value="1"/>
</dbReference>
<dbReference type="InterPro" id="IPR003441">
    <property type="entry name" value="NAC-dom"/>
</dbReference>
<feature type="compositionally biased region" description="Basic and acidic residues" evidence="5">
    <location>
        <begin position="427"/>
        <end position="437"/>
    </location>
</feature>
<accession>A0A8K0DZE6</accession>
<evidence type="ECO:0000256" key="3">
    <source>
        <dbReference type="ARBA" id="ARBA00023163"/>
    </source>
</evidence>
<sequence length="715" mass="79769">MDKFNFVRNGVIRLPPGFRFQPTDEEIIFQYLRRKVFSCPLPASIIPELNVSKYDPWDLPGDMGLERYFFSNKEAKYRNGKRSNRRTNSGYWKATGSDKRFVSSRMSHILGLKKTLVFYRGKPPHGSRTQWVMHEYSLINAQTKTFINSMQQNSLNQTENWVLCRIFLKKRNAKDEDEIIHENNFKDVNNKVEQVGIDQPRCFNFSSDYVVGPESSSSSSCSSTCSSITAISERNLHSAQPLNGISLDPDPVSKVESGNQMLKLAHIVSFNWPVQGVTLSTSANFAKGMSIEKNSKLSTESAAVPPKVRPLRRRLEEMKRRRSKAMKHQNLSKKELLKESLDESEPKPEKSIASSTPQSTPGETIESLKAEPKPEDSIASSVPHSTPEERTESPKAEPKQEAETITSSIPLPTLKENVAPSQAQPVLDEKSNMKPMEESEEINEAPEEHKIKGNEENVGQSEAGMENKCQETSGKEYKDSKEEESDGKVTEAVQKEVVVDEKITHSQEENEEEDEEPSEEECSGANIGPGSPSFRVYCSQPLRNIQENNSKANDSPKSNELHTKSFSADSAFTKESSANESPKSNGLDTKSFSAESAFTEESSANESPKSNGLHTKSFSADSAFTEESKMNASQKKEAHTKSLSADTVDNMTLVASDEVKVAKSKKKGGKVGSFKRAISKRRPVKNLFKVQSCYYHSKGSKHERDTLLATKSTDA</sequence>
<evidence type="ECO:0000256" key="1">
    <source>
        <dbReference type="ARBA" id="ARBA00023015"/>
    </source>
</evidence>
<keyword evidence="8" id="KW-1185">Reference proteome</keyword>
<comment type="caution">
    <text evidence="7">The sequence shown here is derived from an EMBL/GenBank/DDBJ whole genome shotgun (WGS) entry which is preliminary data.</text>
</comment>
<evidence type="ECO:0000313" key="8">
    <source>
        <dbReference type="Proteomes" id="UP000796880"/>
    </source>
</evidence>
<feature type="compositionally biased region" description="Basic and acidic residues" evidence="5">
    <location>
        <begin position="446"/>
        <end position="455"/>
    </location>
</feature>
<evidence type="ECO:0000259" key="6">
    <source>
        <dbReference type="PROSITE" id="PS51005"/>
    </source>
</evidence>
<dbReference type="PROSITE" id="PS51005">
    <property type="entry name" value="NAC"/>
    <property type="match status" value="1"/>
</dbReference>
<feature type="domain" description="NAC" evidence="6">
    <location>
        <begin position="14"/>
        <end position="169"/>
    </location>
</feature>
<evidence type="ECO:0000313" key="7">
    <source>
        <dbReference type="EMBL" id="KAF3436789.1"/>
    </source>
</evidence>
<dbReference type="GO" id="GO:0003677">
    <property type="term" value="F:DNA binding"/>
    <property type="evidence" value="ECO:0007669"/>
    <property type="project" value="UniProtKB-KW"/>
</dbReference>
<name>A0A8K0DZE6_9ROSA</name>
<feature type="region of interest" description="Disordered" evidence="5">
    <location>
        <begin position="294"/>
        <end position="644"/>
    </location>
</feature>
<evidence type="ECO:0000256" key="2">
    <source>
        <dbReference type="ARBA" id="ARBA00023125"/>
    </source>
</evidence>
<dbReference type="EMBL" id="VOIH02000009">
    <property type="protein sequence ID" value="KAF3436789.1"/>
    <property type="molecule type" value="Genomic_DNA"/>
</dbReference>
<keyword evidence="4" id="KW-0539">Nucleus</keyword>
<keyword evidence="1" id="KW-0805">Transcription regulation</keyword>